<dbReference type="Pfam" id="PF02433">
    <property type="entry name" value="FixO"/>
    <property type="match status" value="1"/>
</dbReference>
<keyword evidence="3 4" id="KW-0408">Iron</keyword>
<dbReference type="NCBIfam" id="NF011055">
    <property type="entry name" value="PRK14487.1"/>
    <property type="match status" value="1"/>
</dbReference>
<evidence type="ECO:0000313" key="8">
    <source>
        <dbReference type="EMBL" id="VFK55050.1"/>
    </source>
</evidence>
<organism evidence="7">
    <name type="scientific">Candidatus Kentrum sp. TUN</name>
    <dbReference type="NCBI Taxonomy" id="2126343"/>
    <lineage>
        <taxon>Bacteria</taxon>
        <taxon>Pseudomonadati</taxon>
        <taxon>Pseudomonadota</taxon>
        <taxon>Gammaproteobacteria</taxon>
        <taxon>Candidatus Kentrum</taxon>
    </lineage>
</organism>
<reference evidence="7" key="1">
    <citation type="submission" date="2019-02" db="EMBL/GenBank/DDBJ databases">
        <authorList>
            <person name="Gruber-Vodicka R. H."/>
            <person name="Seah K. B. B."/>
        </authorList>
    </citation>
    <scope>NUCLEOTIDE SEQUENCE</scope>
    <source>
        <strain evidence="8">BECK_BY2</strain>
        <strain evidence="7">BECK_BY3</strain>
    </source>
</reference>
<accession>A0A450ZIK8</accession>
<evidence type="ECO:0000256" key="4">
    <source>
        <dbReference type="PROSITE-ProRule" id="PRU00433"/>
    </source>
</evidence>
<dbReference type="Gene3D" id="6.10.250.2250">
    <property type="match status" value="1"/>
</dbReference>
<sequence>MSDKIHSTRFQDMLERNIWALTIVMAIVLSVGGIVEIVPLFYLDSTMEHNKAPEIIWQREEGQTLDDWEPGDGVRPYKALELAGRDIFVREGCYLCHSQMIRPFRDEKERYGHYSLASESWYDHPFQWGSKRTGPDIARIGGKYSDEWHMQHLRAPRSLVPESVMPNYPWLDIALVDGHAVQEHMGAMRMLNVPYTDEDIAMALEAVDGKTEMQALVAYLQVLGTMVKIEKGKEYRE</sequence>
<evidence type="ECO:0000313" key="7">
    <source>
        <dbReference type="EMBL" id="VFK53580.1"/>
    </source>
</evidence>
<dbReference type="AlphaFoldDB" id="A0A450ZIK8"/>
<dbReference type="GO" id="GO:0009055">
    <property type="term" value="F:electron transfer activity"/>
    <property type="evidence" value="ECO:0007669"/>
    <property type="project" value="InterPro"/>
</dbReference>
<evidence type="ECO:0000256" key="2">
    <source>
        <dbReference type="ARBA" id="ARBA00022723"/>
    </source>
</evidence>
<dbReference type="Gene3D" id="1.10.760.10">
    <property type="entry name" value="Cytochrome c-like domain"/>
    <property type="match status" value="1"/>
</dbReference>
<proteinExistence type="predicted"/>
<gene>
    <name evidence="8" type="ORF">BECKTUN1418E_GA0071001_102430</name>
    <name evidence="7" type="ORF">BECKTUN1418F_GA0071002_102430</name>
</gene>
<dbReference type="PROSITE" id="PS51007">
    <property type="entry name" value="CYTC"/>
    <property type="match status" value="1"/>
</dbReference>
<feature type="domain" description="Cytochrome c" evidence="6">
    <location>
        <begin position="79"/>
        <end position="224"/>
    </location>
</feature>
<dbReference type="GO" id="GO:0020037">
    <property type="term" value="F:heme binding"/>
    <property type="evidence" value="ECO:0007669"/>
    <property type="project" value="InterPro"/>
</dbReference>
<dbReference type="InterPro" id="IPR003468">
    <property type="entry name" value="Cyt_c_oxidase_monohaem-su/FixO"/>
</dbReference>
<feature type="transmembrane region" description="Helical" evidence="5">
    <location>
        <begin position="18"/>
        <end position="43"/>
    </location>
</feature>
<keyword evidence="5" id="KW-1133">Transmembrane helix</keyword>
<evidence type="ECO:0000256" key="5">
    <source>
        <dbReference type="SAM" id="Phobius"/>
    </source>
</evidence>
<keyword evidence="5" id="KW-0472">Membrane</keyword>
<dbReference type="InterPro" id="IPR009056">
    <property type="entry name" value="Cyt_c-like_dom"/>
</dbReference>
<keyword evidence="5" id="KW-0812">Transmembrane</keyword>
<name>A0A450ZIK8_9GAMM</name>
<dbReference type="GO" id="GO:0046872">
    <property type="term" value="F:metal ion binding"/>
    <property type="evidence" value="ECO:0007669"/>
    <property type="project" value="UniProtKB-KW"/>
</dbReference>
<keyword evidence="2 4" id="KW-0479">Metal-binding</keyword>
<dbReference type="InterPro" id="IPR036909">
    <property type="entry name" value="Cyt_c-like_dom_sf"/>
</dbReference>
<dbReference type="EMBL" id="CAADFY010000024">
    <property type="protein sequence ID" value="VFK53580.1"/>
    <property type="molecule type" value="Genomic_DNA"/>
</dbReference>
<dbReference type="EMBL" id="CAADFV010000024">
    <property type="protein sequence ID" value="VFK55050.1"/>
    <property type="molecule type" value="Genomic_DNA"/>
</dbReference>
<keyword evidence="1 4" id="KW-0349">Heme</keyword>
<dbReference type="SUPFAM" id="SSF46626">
    <property type="entry name" value="Cytochrome c"/>
    <property type="match status" value="1"/>
</dbReference>
<evidence type="ECO:0000256" key="1">
    <source>
        <dbReference type="ARBA" id="ARBA00022617"/>
    </source>
</evidence>
<evidence type="ECO:0000259" key="6">
    <source>
        <dbReference type="PROSITE" id="PS51007"/>
    </source>
</evidence>
<evidence type="ECO:0000256" key="3">
    <source>
        <dbReference type="ARBA" id="ARBA00023004"/>
    </source>
</evidence>
<dbReference type="NCBIfam" id="TIGR00781">
    <property type="entry name" value="ccoO"/>
    <property type="match status" value="1"/>
</dbReference>
<protein>
    <submittedName>
        <fullName evidence="7">Cytochrome c oxidase cbb3-type subunit 2</fullName>
    </submittedName>
</protein>